<dbReference type="PROSITE" id="PS00107">
    <property type="entry name" value="PROTEIN_KINASE_ATP"/>
    <property type="match status" value="1"/>
</dbReference>
<keyword evidence="10" id="KW-0723">Serine/threonine-protein kinase</keyword>
<dbReference type="Gene3D" id="3.40.50.2300">
    <property type="match status" value="2"/>
</dbReference>
<dbReference type="Proteomes" id="UP000295345">
    <property type="component" value="Unassembled WGS sequence"/>
</dbReference>
<dbReference type="CDD" id="cd14014">
    <property type="entry name" value="STKc_PknB_like"/>
    <property type="match status" value="1"/>
</dbReference>
<dbReference type="OrthoDB" id="9762169at2"/>
<keyword evidence="4 7" id="KW-0547">Nucleotide-binding</keyword>
<sequence>MRTRHVETRGGFRVTSETCAPRRRRRVTRLARHRLRIAVEAVARRDPLRRGVGRSGGDRRADPGAGGRPGRRVRLQPRPGQVPHHRRTGTAADRPGPARTHRHRAGLRRRGARRERPGHLVHPGRRLCPGIRAAARRRARQRVPLQPTPRHGWRRRPGSGAHRGHRPRRRGERRRRADRHPGGGPPLPRPGAGPGRVRDRADLPGQPRGLPGPGQRRRPGLRNRRVPERRVRRALPVSVGDLPQRPRHHGRLGQRHRRLRRAGGQPGLGPGPRADADDGPGSPRVTPTALGLTPLGPGDPPRVGDYRLLGRLGSGGMGAVYLGRSPGGTLVACKVIRPELADQREFRVRFAREVRAARRVDSPWVVPVRDAEPDAASPWLASSFEPGPTLSQAVREFGPLPTRGVLALGRGLAEALAVIHEAGLVHRDVKPGNVLLAHDGPRLIDFGIARSVEDSVLTSDGRIVGTPGFLAPEQAAARGGPIGPATDVFALGCVLAYASGGRPPFGTEGPDILLHRTVYDPPDLDDVPAEFRPLVAVCLAKEPTRRPTVADLVRTLGRPSGGAGGPWPGPVTRLVAERSAAVLEAVALEAVTREPATDSLGPDRPVPPAATGKAVSRRRLLAVGAVAGAGAALAAGGLALWAAGRPGGRTPPPDSASGRSVAVHADLSGPGQRVGAAQESGARLAVEELNARADAPFTVELVVRDDGGDPAEAARIAVELAADSSVLAVIGPTAEDTALAAAATYDEAVLPMVTLSVNSLFSEAPVAYASSLHTQPVEGEQAAAFPPFLLAEGATVLGVVDDRAADLYSALVTRSVLESPALAGLRMVPRVVDAGTEDFGPLVAELLAEGVDAVLYGGRFDSAAVFARELDRAGFEGVRMAGAPVLDPRFLTEAGAAADGWTLVAPVIDATAKPEARAFATAYRERYAADPPYYAAEAYDAVMLIARGLGTGTAAATRAGLLTLLREGSYQGIAKTLVFAPGDGTLQVSEANPGTYRYRVEDGAFHYLGPADRGGGDG</sequence>
<feature type="compositionally biased region" description="Basic residues" evidence="8">
    <location>
        <begin position="151"/>
        <end position="178"/>
    </location>
</feature>
<gene>
    <name evidence="10" type="ORF">E1283_34025</name>
</gene>
<feature type="binding site" evidence="7">
    <location>
        <position position="334"/>
    </location>
    <ligand>
        <name>ATP</name>
        <dbReference type="ChEBI" id="CHEBI:30616"/>
    </ligand>
</feature>
<dbReference type="InterPro" id="IPR017441">
    <property type="entry name" value="Protein_kinase_ATP_BS"/>
</dbReference>
<evidence type="ECO:0000313" key="10">
    <source>
        <dbReference type="EMBL" id="TDC62458.1"/>
    </source>
</evidence>
<evidence type="ECO:0000313" key="11">
    <source>
        <dbReference type="Proteomes" id="UP000295345"/>
    </source>
</evidence>
<keyword evidence="2" id="KW-0808">Transferase</keyword>
<dbReference type="SMART" id="SM00220">
    <property type="entry name" value="S_TKc"/>
    <property type="match status" value="1"/>
</dbReference>
<evidence type="ECO:0000256" key="8">
    <source>
        <dbReference type="SAM" id="MobiDB-lite"/>
    </source>
</evidence>
<feature type="compositionally biased region" description="Low complexity" evidence="8">
    <location>
        <begin position="286"/>
        <end position="296"/>
    </location>
</feature>
<dbReference type="InterPro" id="IPR028081">
    <property type="entry name" value="Leu-bd"/>
</dbReference>
<dbReference type="Pfam" id="PF13458">
    <property type="entry name" value="Peripla_BP_6"/>
    <property type="match status" value="1"/>
</dbReference>
<comment type="similarity">
    <text evidence="1">Belongs to the leucine-binding protein family.</text>
</comment>
<dbReference type="Pfam" id="PF00069">
    <property type="entry name" value="Pkinase"/>
    <property type="match status" value="1"/>
</dbReference>
<comment type="caution">
    <text evidence="10">The sequence shown here is derived from an EMBL/GenBank/DDBJ whole genome shotgun (WGS) entry which is preliminary data.</text>
</comment>
<dbReference type="EMBL" id="SMKI01000644">
    <property type="protein sequence ID" value="TDC62458.1"/>
    <property type="molecule type" value="Genomic_DNA"/>
</dbReference>
<feature type="domain" description="Protein kinase" evidence="9">
    <location>
        <begin position="306"/>
        <end position="568"/>
    </location>
</feature>
<accession>A0A4R4SGD3</accession>
<feature type="compositionally biased region" description="Basic and acidic residues" evidence="8">
    <location>
        <begin position="1"/>
        <end position="10"/>
    </location>
</feature>
<feature type="compositionally biased region" description="Basic residues" evidence="8">
    <location>
        <begin position="245"/>
        <end position="261"/>
    </location>
</feature>
<keyword evidence="11" id="KW-1185">Reference proteome</keyword>
<feature type="region of interest" description="Disordered" evidence="8">
    <location>
        <begin position="48"/>
        <end position="301"/>
    </location>
</feature>
<dbReference type="GO" id="GO:0004674">
    <property type="term" value="F:protein serine/threonine kinase activity"/>
    <property type="evidence" value="ECO:0007669"/>
    <property type="project" value="UniProtKB-KW"/>
</dbReference>
<feature type="region of interest" description="Disordered" evidence="8">
    <location>
        <begin position="594"/>
        <end position="614"/>
    </location>
</feature>
<dbReference type="InterPro" id="IPR011009">
    <property type="entry name" value="Kinase-like_dom_sf"/>
</dbReference>
<feature type="compositionally biased region" description="Basic residues" evidence="8">
    <location>
        <begin position="99"/>
        <end position="113"/>
    </location>
</feature>
<evidence type="ECO:0000256" key="1">
    <source>
        <dbReference type="ARBA" id="ARBA00010062"/>
    </source>
</evidence>
<dbReference type="Gene3D" id="1.10.510.10">
    <property type="entry name" value="Transferase(Phosphotransferase) domain 1"/>
    <property type="match status" value="1"/>
</dbReference>
<dbReference type="InterPro" id="IPR028082">
    <property type="entry name" value="Peripla_BP_I"/>
</dbReference>
<dbReference type="CDD" id="cd06342">
    <property type="entry name" value="PBP1_ABC_LIVBP-like"/>
    <property type="match status" value="1"/>
</dbReference>
<evidence type="ECO:0000256" key="2">
    <source>
        <dbReference type="ARBA" id="ARBA00022679"/>
    </source>
</evidence>
<evidence type="ECO:0000256" key="5">
    <source>
        <dbReference type="ARBA" id="ARBA00022777"/>
    </source>
</evidence>
<protein>
    <submittedName>
        <fullName evidence="10">Serine/threonine protein kinase</fullName>
    </submittedName>
</protein>
<evidence type="ECO:0000259" key="9">
    <source>
        <dbReference type="PROSITE" id="PS50011"/>
    </source>
</evidence>
<name>A0A4R4SGD3_9ACTN</name>
<evidence type="ECO:0000256" key="7">
    <source>
        <dbReference type="PROSITE-ProRule" id="PRU10141"/>
    </source>
</evidence>
<evidence type="ECO:0000256" key="6">
    <source>
        <dbReference type="ARBA" id="ARBA00022840"/>
    </source>
</evidence>
<reference evidence="10 11" key="1">
    <citation type="submission" date="2019-03" db="EMBL/GenBank/DDBJ databases">
        <title>Draft genome sequences of novel Actinobacteria.</title>
        <authorList>
            <person name="Sahin N."/>
            <person name="Ay H."/>
            <person name="Saygin H."/>
        </authorList>
    </citation>
    <scope>NUCLEOTIDE SEQUENCE [LARGE SCALE GENOMIC DNA]</scope>
    <source>
        <strain evidence="10 11">DSM 41900</strain>
    </source>
</reference>
<dbReference type="Gene3D" id="3.30.200.20">
    <property type="entry name" value="Phosphorylase Kinase, domain 1"/>
    <property type="match status" value="1"/>
</dbReference>
<dbReference type="AlphaFoldDB" id="A0A4R4SGD3"/>
<keyword evidence="5 10" id="KW-0418">Kinase</keyword>
<dbReference type="GO" id="GO:0005524">
    <property type="term" value="F:ATP binding"/>
    <property type="evidence" value="ECO:0007669"/>
    <property type="project" value="UniProtKB-UniRule"/>
</dbReference>
<keyword evidence="3" id="KW-0732">Signal</keyword>
<dbReference type="PROSITE" id="PS00108">
    <property type="entry name" value="PROTEIN_KINASE_ST"/>
    <property type="match status" value="1"/>
</dbReference>
<dbReference type="InterPro" id="IPR008271">
    <property type="entry name" value="Ser/Thr_kinase_AS"/>
</dbReference>
<dbReference type="PANTHER" id="PTHR43289:SF34">
    <property type="entry name" value="SERINE_THREONINE-PROTEIN KINASE YBDM-RELATED"/>
    <property type="match status" value="1"/>
</dbReference>
<dbReference type="PROSITE" id="PS50011">
    <property type="entry name" value="PROTEIN_KINASE_DOM"/>
    <property type="match status" value="1"/>
</dbReference>
<evidence type="ECO:0000256" key="4">
    <source>
        <dbReference type="ARBA" id="ARBA00022741"/>
    </source>
</evidence>
<dbReference type="InterPro" id="IPR000719">
    <property type="entry name" value="Prot_kinase_dom"/>
</dbReference>
<proteinExistence type="inferred from homology"/>
<organism evidence="10 11">
    <name type="scientific">Streptomyces hainanensis</name>
    <dbReference type="NCBI Taxonomy" id="402648"/>
    <lineage>
        <taxon>Bacteria</taxon>
        <taxon>Bacillati</taxon>
        <taxon>Actinomycetota</taxon>
        <taxon>Actinomycetes</taxon>
        <taxon>Kitasatosporales</taxon>
        <taxon>Streptomycetaceae</taxon>
        <taxon>Streptomyces</taxon>
    </lineage>
</organism>
<feature type="region of interest" description="Disordered" evidence="8">
    <location>
        <begin position="1"/>
        <end position="20"/>
    </location>
</feature>
<dbReference type="PANTHER" id="PTHR43289">
    <property type="entry name" value="MITOGEN-ACTIVATED PROTEIN KINASE KINASE KINASE 20-RELATED"/>
    <property type="match status" value="1"/>
</dbReference>
<evidence type="ECO:0000256" key="3">
    <source>
        <dbReference type="ARBA" id="ARBA00022729"/>
    </source>
</evidence>
<keyword evidence="6 7" id="KW-0067">ATP-binding</keyword>
<dbReference type="SUPFAM" id="SSF56112">
    <property type="entry name" value="Protein kinase-like (PK-like)"/>
    <property type="match status" value="1"/>
</dbReference>
<feature type="compositionally biased region" description="Basic residues" evidence="8">
    <location>
        <begin position="215"/>
        <end position="224"/>
    </location>
</feature>
<dbReference type="SUPFAM" id="SSF53822">
    <property type="entry name" value="Periplasmic binding protein-like I"/>
    <property type="match status" value="1"/>
</dbReference>